<dbReference type="VEuPathDB" id="VectorBase:CSON002698"/>
<evidence type="ECO:0000313" key="1">
    <source>
        <dbReference type="EMBL" id="SSX30614.1"/>
    </source>
</evidence>
<protein>
    <submittedName>
        <fullName evidence="1">CSON002698 protein</fullName>
    </submittedName>
</protein>
<dbReference type="AlphaFoldDB" id="A0A336MJM1"/>
<reference evidence="1" key="1">
    <citation type="submission" date="2018-07" db="EMBL/GenBank/DDBJ databases">
        <authorList>
            <person name="Quirk P.G."/>
            <person name="Krulwich T.A."/>
        </authorList>
    </citation>
    <scope>NUCLEOTIDE SEQUENCE</scope>
</reference>
<sequence>MDLIKISQCSDVKSDLNALKLNEPATFKLTEDCRLLVYGCIEWSAFSTANSTFSLIRNDRVVQKQVVNGQKCVNGERPIDITNSKSTLAMLLGTPKLRFDVLLDENRRICYDFYLNVTKNDVE</sequence>
<organism evidence="1">
    <name type="scientific">Culicoides sonorensis</name>
    <name type="common">Biting midge</name>
    <dbReference type="NCBI Taxonomy" id="179676"/>
    <lineage>
        <taxon>Eukaryota</taxon>
        <taxon>Metazoa</taxon>
        <taxon>Ecdysozoa</taxon>
        <taxon>Arthropoda</taxon>
        <taxon>Hexapoda</taxon>
        <taxon>Insecta</taxon>
        <taxon>Pterygota</taxon>
        <taxon>Neoptera</taxon>
        <taxon>Endopterygota</taxon>
        <taxon>Diptera</taxon>
        <taxon>Nematocera</taxon>
        <taxon>Chironomoidea</taxon>
        <taxon>Ceratopogonidae</taxon>
        <taxon>Ceratopogoninae</taxon>
        <taxon>Culicoides</taxon>
        <taxon>Monoculicoides</taxon>
    </lineage>
</organism>
<proteinExistence type="predicted"/>
<accession>A0A336MJM1</accession>
<gene>
    <name evidence="1" type="primary">CSON002698</name>
</gene>
<dbReference type="EMBL" id="UFQT01001452">
    <property type="protein sequence ID" value="SSX30614.1"/>
    <property type="molecule type" value="Genomic_DNA"/>
</dbReference>
<name>A0A336MJM1_CULSO</name>